<sequence>MPLPKRRIRLRHIEKNKTGVKKEQAAKVKKTRRPVHTAAGELNEIAAAEFLNKSVQTLRNRRSLGKPPKFKRVGRSVYYMLSDLEDFRTAITRNGTIISE</sequence>
<accession>A0A1R3WWK9</accession>
<dbReference type="Proteomes" id="UP000186997">
    <property type="component" value="Unassembled WGS sequence"/>
</dbReference>
<keyword evidence="2" id="KW-1185">Reference proteome</keyword>
<gene>
    <name evidence="1" type="ORF">SAMN05421665_1462</name>
</gene>
<evidence type="ECO:0008006" key="3">
    <source>
        <dbReference type="Google" id="ProtNLM"/>
    </source>
</evidence>
<dbReference type="AlphaFoldDB" id="A0A1R3WWK9"/>
<dbReference type="RefSeq" id="WP_131825009.1">
    <property type="nucleotide sequence ID" value="NZ_FTPR01000001.1"/>
</dbReference>
<reference evidence="2" key="1">
    <citation type="submission" date="2017-01" db="EMBL/GenBank/DDBJ databases">
        <authorList>
            <person name="Varghese N."/>
            <person name="Submissions S."/>
        </authorList>
    </citation>
    <scope>NUCLEOTIDE SEQUENCE [LARGE SCALE GENOMIC DNA]</scope>
    <source>
        <strain evidence="2">DSM 29591</strain>
    </source>
</reference>
<dbReference type="OrthoDB" id="9806994at2"/>
<dbReference type="EMBL" id="FTPR01000001">
    <property type="protein sequence ID" value="SIT82446.1"/>
    <property type="molecule type" value="Genomic_DNA"/>
</dbReference>
<proteinExistence type="predicted"/>
<protein>
    <recommendedName>
        <fullName evidence="3">Helix-turn-helix domain-containing protein</fullName>
    </recommendedName>
</protein>
<evidence type="ECO:0000313" key="1">
    <source>
        <dbReference type="EMBL" id="SIT82446.1"/>
    </source>
</evidence>
<name>A0A1R3WWK9_9RHOB</name>
<evidence type="ECO:0000313" key="2">
    <source>
        <dbReference type="Proteomes" id="UP000186997"/>
    </source>
</evidence>
<organism evidence="1 2">
    <name type="scientific">Yoonia rosea</name>
    <dbReference type="NCBI Taxonomy" id="287098"/>
    <lineage>
        <taxon>Bacteria</taxon>
        <taxon>Pseudomonadati</taxon>
        <taxon>Pseudomonadota</taxon>
        <taxon>Alphaproteobacteria</taxon>
        <taxon>Rhodobacterales</taxon>
        <taxon>Paracoccaceae</taxon>
        <taxon>Yoonia</taxon>
    </lineage>
</organism>